<sequence length="251" mass="27000">MNIRAVCALAALAAVLGVCRAHVTLMFAGGSKEKYQYIVPSDMGNAPVKDVTSPEMICRAQTIKTAGVDKLKVTAGQDFGVQWQHINGSKSSPNWPVMSPSHNGPCIFYMSQLEKGGTGAVWFKTSQEGYDEQAKKWCTNKVIDAYGNYRVPVPKNIPNGDYLVRTELIALHQATTVGGAQFYPNCVVVTVSGGTGSTLPELYDITKVYSPNDPGIKYDRGTVKVKPYQVPGPKPLITGTKPSTKPGSTTP</sequence>
<evidence type="ECO:0000256" key="9">
    <source>
        <dbReference type="ARBA" id="ARBA00023033"/>
    </source>
</evidence>
<dbReference type="AlphaFoldDB" id="A0A9W8LE47"/>
<dbReference type="CDD" id="cd21175">
    <property type="entry name" value="LPMO_AA9"/>
    <property type="match status" value="1"/>
</dbReference>
<evidence type="ECO:0000256" key="11">
    <source>
        <dbReference type="ARBA" id="ARBA00023277"/>
    </source>
</evidence>
<evidence type="ECO:0000256" key="10">
    <source>
        <dbReference type="ARBA" id="ARBA00023157"/>
    </source>
</evidence>
<feature type="compositionally biased region" description="Low complexity" evidence="16">
    <location>
        <begin position="238"/>
        <end position="251"/>
    </location>
</feature>
<dbReference type="InterPro" id="IPR005103">
    <property type="entry name" value="AA9_LPMO"/>
</dbReference>
<dbReference type="Proteomes" id="UP001140217">
    <property type="component" value="Unassembled WGS sequence"/>
</dbReference>
<dbReference type="Gene3D" id="2.70.50.70">
    <property type="match status" value="1"/>
</dbReference>
<evidence type="ECO:0000256" key="4">
    <source>
        <dbReference type="ARBA" id="ARBA00022723"/>
    </source>
</evidence>
<evidence type="ECO:0000256" key="8">
    <source>
        <dbReference type="ARBA" id="ARBA00023008"/>
    </source>
</evidence>
<dbReference type="GO" id="GO:0030245">
    <property type="term" value="P:cellulose catabolic process"/>
    <property type="evidence" value="ECO:0007669"/>
    <property type="project" value="UniProtKB-KW"/>
</dbReference>
<keyword evidence="5 17" id="KW-0732">Signal</keyword>
<dbReference type="GO" id="GO:0005576">
    <property type="term" value="C:extracellular region"/>
    <property type="evidence" value="ECO:0007669"/>
    <property type="project" value="UniProtKB-SubCell"/>
</dbReference>
<evidence type="ECO:0000256" key="12">
    <source>
        <dbReference type="ARBA" id="ARBA00023326"/>
    </source>
</evidence>
<dbReference type="GO" id="GO:0046872">
    <property type="term" value="F:metal ion binding"/>
    <property type="evidence" value="ECO:0007669"/>
    <property type="project" value="UniProtKB-KW"/>
</dbReference>
<keyword evidence="12" id="KW-0624">Polysaccharide degradation</keyword>
<evidence type="ECO:0000256" key="3">
    <source>
        <dbReference type="ARBA" id="ARBA00022525"/>
    </source>
</evidence>
<evidence type="ECO:0000313" key="20">
    <source>
        <dbReference type="EMBL" id="KAJ2775644.1"/>
    </source>
</evidence>
<dbReference type="Pfam" id="PF03443">
    <property type="entry name" value="AA9"/>
    <property type="match status" value="1"/>
</dbReference>
<evidence type="ECO:0000313" key="19">
    <source>
        <dbReference type="EMBL" id="KAJ2775610.1"/>
    </source>
</evidence>
<dbReference type="InterPro" id="IPR049892">
    <property type="entry name" value="AA9"/>
</dbReference>
<keyword evidence="7" id="KW-0560">Oxidoreductase</keyword>
<accession>A0A9W8LE47</accession>
<comment type="catalytic activity">
    <reaction evidence="14">
        <text>[(1-&gt;4)-beta-D-glucosyl]n+m + reduced acceptor + O2 = 4-dehydro-beta-D-glucosyl-[(1-&gt;4)-beta-D-glucosyl]n-1 + [(1-&gt;4)-beta-D-glucosyl]m + acceptor + H2O.</text>
        <dbReference type="EC" id="1.14.99.56"/>
    </reaction>
</comment>
<dbReference type="EMBL" id="JANBUL010000418">
    <property type="protein sequence ID" value="KAJ2775644.1"/>
    <property type="molecule type" value="Genomic_DNA"/>
</dbReference>
<organism evidence="19 21">
    <name type="scientific">Coemansia javaensis</name>
    <dbReference type="NCBI Taxonomy" id="2761396"/>
    <lineage>
        <taxon>Eukaryota</taxon>
        <taxon>Fungi</taxon>
        <taxon>Fungi incertae sedis</taxon>
        <taxon>Zoopagomycota</taxon>
        <taxon>Kickxellomycotina</taxon>
        <taxon>Kickxellomycetes</taxon>
        <taxon>Kickxellales</taxon>
        <taxon>Kickxellaceae</taxon>
        <taxon>Coemansia</taxon>
    </lineage>
</organism>
<evidence type="ECO:0000256" key="1">
    <source>
        <dbReference type="ARBA" id="ARBA00001973"/>
    </source>
</evidence>
<keyword evidence="8" id="KW-0186">Copper</keyword>
<evidence type="ECO:0000313" key="21">
    <source>
        <dbReference type="Proteomes" id="UP001140217"/>
    </source>
</evidence>
<comment type="subcellular location">
    <subcellularLocation>
        <location evidence="2">Secreted</location>
    </subcellularLocation>
</comment>
<protein>
    <recommendedName>
        <fullName evidence="15">lytic cellulose monooxygenase (C4-dehydrogenating)</fullName>
        <ecNumber evidence="15">1.14.99.56</ecNumber>
    </recommendedName>
</protein>
<keyword evidence="11" id="KW-0119">Carbohydrate metabolism</keyword>
<keyword evidence="6" id="KW-0136">Cellulose degradation</keyword>
<feature type="chain" id="PRO_5041194715" description="lytic cellulose monooxygenase (C4-dehydrogenating)" evidence="17">
    <location>
        <begin position="22"/>
        <end position="251"/>
    </location>
</feature>
<feature type="domain" description="Auxiliary Activity family 9 catalytic" evidence="18">
    <location>
        <begin position="40"/>
        <end position="220"/>
    </location>
</feature>
<name>A0A9W8LE47_9FUNG</name>
<comment type="caution">
    <text evidence="19">The sequence shown here is derived from an EMBL/GenBank/DDBJ whole genome shotgun (WGS) entry which is preliminary data.</text>
</comment>
<dbReference type="GO" id="GO:0004497">
    <property type="term" value="F:monooxygenase activity"/>
    <property type="evidence" value="ECO:0007669"/>
    <property type="project" value="UniProtKB-KW"/>
</dbReference>
<dbReference type="PANTHER" id="PTHR33353">
    <property type="entry name" value="PUTATIVE (AFU_ORTHOLOGUE AFUA_1G12560)-RELATED"/>
    <property type="match status" value="1"/>
</dbReference>
<gene>
    <name evidence="20" type="ORF">H4R18_005969</name>
    <name evidence="19" type="ORF">H4R18_005970</name>
</gene>
<keyword evidence="3" id="KW-0964">Secreted</keyword>
<evidence type="ECO:0000256" key="2">
    <source>
        <dbReference type="ARBA" id="ARBA00004613"/>
    </source>
</evidence>
<dbReference type="OrthoDB" id="4849160at2759"/>
<reference evidence="19" key="1">
    <citation type="submission" date="2022-07" db="EMBL/GenBank/DDBJ databases">
        <title>Phylogenomic reconstructions and comparative analyses of Kickxellomycotina fungi.</title>
        <authorList>
            <person name="Reynolds N.K."/>
            <person name="Stajich J.E."/>
            <person name="Barry K."/>
            <person name="Grigoriev I.V."/>
            <person name="Crous P."/>
            <person name="Smith M.E."/>
        </authorList>
    </citation>
    <scope>NUCLEOTIDE SEQUENCE</scope>
    <source>
        <strain evidence="19">NBRC 105414</strain>
    </source>
</reference>
<evidence type="ECO:0000259" key="18">
    <source>
        <dbReference type="Pfam" id="PF03443"/>
    </source>
</evidence>
<dbReference type="EMBL" id="JANBUL010000419">
    <property type="protein sequence ID" value="KAJ2775610.1"/>
    <property type="molecule type" value="Genomic_DNA"/>
</dbReference>
<evidence type="ECO:0000256" key="17">
    <source>
        <dbReference type="SAM" id="SignalP"/>
    </source>
</evidence>
<keyword evidence="21" id="KW-1185">Reference proteome</keyword>
<comment type="cofactor">
    <cofactor evidence="1">
        <name>Cu(2+)</name>
        <dbReference type="ChEBI" id="CHEBI:29036"/>
    </cofactor>
</comment>
<keyword evidence="9" id="KW-0503">Monooxygenase</keyword>
<evidence type="ECO:0000256" key="5">
    <source>
        <dbReference type="ARBA" id="ARBA00022729"/>
    </source>
</evidence>
<dbReference type="PANTHER" id="PTHR33353:SF10">
    <property type="entry name" value="ENDO-BETA-1,4-GLUCANASE D"/>
    <property type="match status" value="1"/>
</dbReference>
<proteinExistence type="inferred from homology"/>
<keyword evidence="10" id="KW-1015">Disulfide bond</keyword>
<evidence type="ECO:0000256" key="6">
    <source>
        <dbReference type="ARBA" id="ARBA00023001"/>
    </source>
</evidence>
<dbReference type="EC" id="1.14.99.56" evidence="15"/>
<evidence type="ECO:0000256" key="7">
    <source>
        <dbReference type="ARBA" id="ARBA00023002"/>
    </source>
</evidence>
<evidence type="ECO:0000256" key="13">
    <source>
        <dbReference type="ARBA" id="ARBA00044502"/>
    </source>
</evidence>
<evidence type="ECO:0000256" key="15">
    <source>
        <dbReference type="ARBA" id="ARBA00047174"/>
    </source>
</evidence>
<comment type="similarity">
    <text evidence="13">Belongs to the polysaccharide monooxygenase AA9 family.</text>
</comment>
<feature type="region of interest" description="Disordered" evidence="16">
    <location>
        <begin position="229"/>
        <end position="251"/>
    </location>
</feature>
<keyword evidence="4" id="KW-0479">Metal-binding</keyword>
<evidence type="ECO:0000256" key="16">
    <source>
        <dbReference type="SAM" id="MobiDB-lite"/>
    </source>
</evidence>
<feature type="signal peptide" evidence="17">
    <location>
        <begin position="1"/>
        <end position="21"/>
    </location>
</feature>
<evidence type="ECO:0000256" key="14">
    <source>
        <dbReference type="ARBA" id="ARBA00045077"/>
    </source>
</evidence>